<organism evidence="1">
    <name type="scientific">hydrothermal vent metagenome</name>
    <dbReference type="NCBI Taxonomy" id="652676"/>
    <lineage>
        <taxon>unclassified sequences</taxon>
        <taxon>metagenomes</taxon>
        <taxon>ecological metagenomes</taxon>
    </lineage>
</organism>
<name>A0A3B0WXV6_9ZZZZ</name>
<dbReference type="AlphaFoldDB" id="A0A3B0WXV6"/>
<proteinExistence type="predicted"/>
<accession>A0A3B0WXV6</accession>
<dbReference type="EMBL" id="UOFH01000138">
    <property type="protein sequence ID" value="VAW60351.1"/>
    <property type="molecule type" value="Genomic_DNA"/>
</dbReference>
<reference evidence="1" key="1">
    <citation type="submission" date="2018-06" db="EMBL/GenBank/DDBJ databases">
        <authorList>
            <person name="Zhirakovskaya E."/>
        </authorList>
    </citation>
    <scope>NUCLEOTIDE SEQUENCE</scope>
</reference>
<evidence type="ECO:0000313" key="1">
    <source>
        <dbReference type="EMBL" id="VAW60351.1"/>
    </source>
</evidence>
<gene>
    <name evidence="1" type="ORF">MNBD_GAMMA08-1864</name>
</gene>
<protein>
    <submittedName>
        <fullName evidence="1">Uncharacterized protein</fullName>
    </submittedName>
</protein>
<sequence length="114" mass="12327">MESVRCLVGDIPQVILADIIQLVIDDRPDINVVCRLDDISGVCEAVKEHEIDVAVLGEKAISLSQSVNELLLASPQTTVVAILNNGNRACICVENFGLDELVAMVRSVDKKQKA</sequence>